<organism evidence="2 3">
    <name type="scientific">Paenibacillus yanchengensis</name>
    <dbReference type="NCBI Taxonomy" id="2035833"/>
    <lineage>
        <taxon>Bacteria</taxon>
        <taxon>Bacillati</taxon>
        <taxon>Bacillota</taxon>
        <taxon>Bacilli</taxon>
        <taxon>Bacillales</taxon>
        <taxon>Paenibacillaceae</taxon>
        <taxon>Paenibacillus</taxon>
    </lineage>
</organism>
<protein>
    <submittedName>
        <fullName evidence="2">Uncharacterized protein</fullName>
    </submittedName>
</protein>
<feature type="transmembrane region" description="Helical" evidence="1">
    <location>
        <begin position="160"/>
        <end position="177"/>
    </location>
</feature>
<dbReference type="Proteomes" id="UP001597362">
    <property type="component" value="Unassembled WGS sequence"/>
</dbReference>
<keyword evidence="1" id="KW-1133">Transmembrane helix</keyword>
<feature type="transmembrane region" description="Helical" evidence="1">
    <location>
        <begin position="130"/>
        <end position="154"/>
    </location>
</feature>
<gene>
    <name evidence="2" type="ORF">ACFSJH_17400</name>
</gene>
<accession>A0ABW4YPA4</accession>
<feature type="transmembrane region" description="Helical" evidence="1">
    <location>
        <begin position="12"/>
        <end position="34"/>
    </location>
</feature>
<keyword evidence="1" id="KW-0812">Transmembrane</keyword>
<feature type="transmembrane region" description="Helical" evidence="1">
    <location>
        <begin position="75"/>
        <end position="97"/>
    </location>
</feature>
<name>A0ABW4YPA4_9BACL</name>
<feature type="transmembrane region" description="Helical" evidence="1">
    <location>
        <begin position="46"/>
        <end position="69"/>
    </location>
</feature>
<proteinExistence type="predicted"/>
<evidence type="ECO:0000313" key="3">
    <source>
        <dbReference type="Proteomes" id="UP001597362"/>
    </source>
</evidence>
<keyword evidence="1" id="KW-0472">Membrane</keyword>
<keyword evidence="3" id="KW-1185">Reference proteome</keyword>
<dbReference type="RefSeq" id="WP_377774749.1">
    <property type="nucleotide sequence ID" value="NZ_JBHUHO010000040.1"/>
</dbReference>
<reference evidence="3" key="1">
    <citation type="journal article" date="2019" name="Int. J. Syst. Evol. Microbiol.">
        <title>The Global Catalogue of Microorganisms (GCM) 10K type strain sequencing project: providing services to taxonomists for standard genome sequencing and annotation.</title>
        <authorList>
            <consortium name="The Broad Institute Genomics Platform"/>
            <consortium name="The Broad Institute Genome Sequencing Center for Infectious Disease"/>
            <person name="Wu L."/>
            <person name="Ma J."/>
        </authorList>
    </citation>
    <scope>NUCLEOTIDE SEQUENCE [LARGE SCALE GENOMIC DNA]</scope>
    <source>
        <strain evidence="3">GH52</strain>
    </source>
</reference>
<comment type="caution">
    <text evidence="2">The sequence shown here is derived from an EMBL/GenBank/DDBJ whole genome shotgun (WGS) entry which is preliminary data.</text>
</comment>
<sequence>MHFIWISADRSVIAIFLLLSWLASFKIPKLYLSFHEKDLYEKLRKSIYLLHSIVLLSAIMVATNIILHWSYYQTYHAAMITVHFSCVILPMFMLWFVSRPRLFLLTKRTTAQTFRALDTARRRHASHPDLVAPFQISALGATIVIICSMFPISAFTWGDSFLAMTVFVLFSMIIWAIQHRNNEQATAATMCVHQQPEEQLRHRY</sequence>
<evidence type="ECO:0000256" key="1">
    <source>
        <dbReference type="SAM" id="Phobius"/>
    </source>
</evidence>
<dbReference type="EMBL" id="JBHUHO010000040">
    <property type="protein sequence ID" value="MFD2117510.1"/>
    <property type="molecule type" value="Genomic_DNA"/>
</dbReference>
<evidence type="ECO:0000313" key="2">
    <source>
        <dbReference type="EMBL" id="MFD2117510.1"/>
    </source>
</evidence>